<reference evidence="7" key="1">
    <citation type="submission" date="2018-11" db="EMBL/GenBank/DDBJ databases">
        <title>Chitinophaga lutea sp.nov., isolate from arsenic contaminated soil.</title>
        <authorList>
            <person name="Zong Y."/>
        </authorList>
    </citation>
    <scope>NUCLEOTIDE SEQUENCE [LARGE SCALE GENOMIC DNA]</scope>
    <source>
        <strain evidence="7">YLT18</strain>
    </source>
</reference>
<keyword evidence="7" id="KW-1185">Reference proteome</keyword>
<proteinExistence type="predicted"/>
<dbReference type="EMBL" id="RMBX01000001">
    <property type="protein sequence ID" value="RPD43001.1"/>
    <property type="molecule type" value="Genomic_DNA"/>
</dbReference>
<dbReference type="Proteomes" id="UP000279089">
    <property type="component" value="Unassembled WGS sequence"/>
</dbReference>
<comment type="caution">
    <text evidence="6">The sequence shown here is derived from an EMBL/GenBank/DDBJ whole genome shotgun (WGS) entry which is preliminary data.</text>
</comment>
<dbReference type="RefSeq" id="WP_120514273.1">
    <property type="nucleotide sequence ID" value="NZ_QXZY01000001.1"/>
</dbReference>
<dbReference type="InterPro" id="IPR008928">
    <property type="entry name" value="6-hairpin_glycosidase_sf"/>
</dbReference>
<dbReference type="Gene3D" id="2.60.420.10">
    <property type="entry name" value="Maltose phosphorylase, domain 3"/>
    <property type="match status" value="1"/>
</dbReference>
<dbReference type="PANTHER" id="PTHR33307">
    <property type="entry name" value="ALPHA-RHAMNOSIDASE (EUROFUNG)"/>
    <property type="match status" value="1"/>
</dbReference>
<evidence type="ECO:0000256" key="3">
    <source>
        <dbReference type="ARBA" id="ARBA00022801"/>
    </source>
</evidence>
<evidence type="ECO:0000313" key="7">
    <source>
        <dbReference type="Proteomes" id="UP000279089"/>
    </source>
</evidence>
<evidence type="ECO:0000259" key="4">
    <source>
        <dbReference type="Pfam" id="PF17389"/>
    </source>
</evidence>
<dbReference type="OrthoDB" id="9766741at2"/>
<dbReference type="AlphaFoldDB" id="A0A3N4MGL7"/>
<accession>A0A3N4MGL7</accession>
<dbReference type="Gene3D" id="1.50.10.10">
    <property type="match status" value="1"/>
</dbReference>
<dbReference type="PANTHER" id="PTHR33307:SF6">
    <property type="entry name" value="ALPHA-RHAMNOSIDASE (EUROFUNG)-RELATED"/>
    <property type="match status" value="1"/>
</dbReference>
<evidence type="ECO:0000259" key="5">
    <source>
        <dbReference type="Pfam" id="PF17390"/>
    </source>
</evidence>
<dbReference type="GO" id="GO:0005975">
    <property type="term" value="P:carbohydrate metabolic process"/>
    <property type="evidence" value="ECO:0007669"/>
    <property type="project" value="InterPro"/>
</dbReference>
<evidence type="ECO:0000256" key="2">
    <source>
        <dbReference type="ARBA" id="ARBA00012652"/>
    </source>
</evidence>
<sequence>MRTNTHSVYTDCPSREKVPWLGQWSQEPLSQSFDMGKFFLKWKDDMMAAQDSNGRIADKVPGKIHYGWNGTDPVWVSEVILGAYDIYLAYGDKQALEEIYPTLERLIGYYKSLADAEYIIRSNKWGDHIGLDKPDPAFLSTAYFYQMVKVMEKITGVLDREQERKMYLSLSAKIKGGINANFFHDDTYDNNSQGANAVALHFGLVPGEKRSVVLNALEKSIIDRDFHVTTGGATTYNLMNVLWMFDKTELAYKIASRKTFPSWGFWVENGASTSWEQWNIRNTSRNHGWLGSYLGVWMIKALGGISALEPGYRKIKIMPGIIEGLNYASCSIETMSGPVMCTWTRISGNRLTIEVTIPSNTTARIYIPSSKASSISEGVAAIWSSGKATKGKEIIRLVETRERHTVWDIGSGKYDFVISGI</sequence>
<dbReference type="InterPro" id="IPR012341">
    <property type="entry name" value="6hp_glycosidase-like_sf"/>
</dbReference>
<organism evidence="6 7">
    <name type="scientific">Chitinophaga barathri</name>
    <dbReference type="NCBI Taxonomy" id="1647451"/>
    <lineage>
        <taxon>Bacteria</taxon>
        <taxon>Pseudomonadati</taxon>
        <taxon>Bacteroidota</taxon>
        <taxon>Chitinophagia</taxon>
        <taxon>Chitinophagales</taxon>
        <taxon>Chitinophagaceae</taxon>
        <taxon>Chitinophaga</taxon>
    </lineage>
</organism>
<dbReference type="GO" id="GO:0030596">
    <property type="term" value="F:alpha-L-rhamnosidase activity"/>
    <property type="evidence" value="ECO:0007669"/>
    <property type="project" value="UniProtKB-EC"/>
</dbReference>
<dbReference type="Pfam" id="PF17389">
    <property type="entry name" value="Bac_rhamnosid6H"/>
    <property type="match status" value="1"/>
</dbReference>
<dbReference type="SUPFAM" id="SSF48208">
    <property type="entry name" value="Six-hairpin glycosidases"/>
    <property type="match status" value="1"/>
</dbReference>
<keyword evidence="3" id="KW-0378">Hydrolase</keyword>
<dbReference type="InterPro" id="IPR035398">
    <property type="entry name" value="Bac_rhamnosid_C"/>
</dbReference>
<evidence type="ECO:0000256" key="1">
    <source>
        <dbReference type="ARBA" id="ARBA00001445"/>
    </source>
</evidence>
<evidence type="ECO:0000313" key="6">
    <source>
        <dbReference type="EMBL" id="RPD43001.1"/>
    </source>
</evidence>
<dbReference type="InterPro" id="IPR016007">
    <property type="entry name" value="Alpha_rhamnosid"/>
</dbReference>
<protein>
    <recommendedName>
        <fullName evidence="2">alpha-L-rhamnosidase</fullName>
        <ecNumber evidence="2">3.2.1.40</ecNumber>
    </recommendedName>
</protein>
<dbReference type="Pfam" id="PF17390">
    <property type="entry name" value="Bac_rhamnosid_C"/>
    <property type="match status" value="1"/>
</dbReference>
<dbReference type="InterPro" id="IPR035396">
    <property type="entry name" value="Bac_rhamnosid6H"/>
</dbReference>
<name>A0A3N4MGL7_9BACT</name>
<comment type="catalytic activity">
    <reaction evidence="1">
        <text>Hydrolysis of terminal non-reducing alpha-L-rhamnose residues in alpha-L-rhamnosides.</text>
        <dbReference type="EC" id="3.2.1.40"/>
    </reaction>
</comment>
<feature type="domain" description="Alpha-L-rhamnosidase six-hairpin glycosidase" evidence="4">
    <location>
        <begin position="1"/>
        <end position="300"/>
    </location>
</feature>
<dbReference type="EC" id="3.2.1.40" evidence="2"/>
<feature type="domain" description="Alpha-L-rhamnosidase C-terminal" evidence="5">
    <location>
        <begin position="304"/>
        <end position="377"/>
    </location>
</feature>
<gene>
    <name evidence="6" type="ORF">EG028_01545</name>
</gene>